<dbReference type="HOGENOM" id="CLU_272524_0_0_1"/>
<dbReference type="PhylomeDB" id="B3LVD8"/>
<reference evidence="2 3" key="1">
    <citation type="journal article" date="2007" name="Nature">
        <title>Evolution of genes and genomes on the Drosophila phylogeny.</title>
        <authorList>
            <consortium name="Drosophila 12 Genomes Consortium"/>
            <person name="Clark A.G."/>
            <person name="Eisen M.B."/>
            <person name="Smith D.R."/>
            <person name="Bergman C.M."/>
            <person name="Oliver B."/>
            <person name="Markow T.A."/>
            <person name="Kaufman T.C."/>
            <person name="Kellis M."/>
            <person name="Gelbart W."/>
            <person name="Iyer V.N."/>
            <person name="Pollard D.A."/>
            <person name="Sackton T.B."/>
            <person name="Larracuente A.M."/>
            <person name="Singh N.D."/>
            <person name="Abad J.P."/>
            <person name="Abt D.N."/>
            <person name="Adryan B."/>
            <person name="Aguade M."/>
            <person name="Akashi H."/>
            <person name="Anderson W.W."/>
            <person name="Aquadro C.F."/>
            <person name="Ardell D.H."/>
            <person name="Arguello R."/>
            <person name="Artieri C.G."/>
            <person name="Barbash D.A."/>
            <person name="Barker D."/>
            <person name="Barsanti P."/>
            <person name="Batterham P."/>
            <person name="Batzoglou S."/>
            <person name="Begun D."/>
            <person name="Bhutkar A."/>
            <person name="Blanco E."/>
            <person name="Bosak S.A."/>
            <person name="Bradley R.K."/>
            <person name="Brand A.D."/>
            <person name="Brent M.R."/>
            <person name="Brooks A.N."/>
            <person name="Brown R.H."/>
            <person name="Butlin R.K."/>
            <person name="Caggese C."/>
            <person name="Calvi B.R."/>
            <person name="Bernardo de Carvalho A."/>
            <person name="Caspi A."/>
            <person name="Castrezana S."/>
            <person name="Celniker S.E."/>
            <person name="Chang J.L."/>
            <person name="Chapple C."/>
            <person name="Chatterji S."/>
            <person name="Chinwalla A."/>
            <person name="Civetta A."/>
            <person name="Clifton S.W."/>
            <person name="Comeron J.M."/>
            <person name="Costello J.C."/>
            <person name="Coyne J.A."/>
            <person name="Daub J."/>
            <person name="David R.G."/>
            <person name="Delcher A.L."/>
            <person name="Delehaunty K."/>
            <person name="Do C.B."/>
            <person name="Ebling H."/>
            <person name="Edwards K."/>
            <person name="Eickbush T."/>
            <person name="Evans J.D."/>
            <person name="Filipski A."/>
            <person name="Findeiss S."/>
            <person name="Freyhult E."/>
            <person name="Fulton L."/>
            <person name="Fulton R."/>
            <person name="Garcia A.C."/>
            <person name="Gardiner A."/>
            <person name="Garfield D.A."/>
            <person name="Garvin B.E."/>
            <person name="Gibson G."/>
            <person name="Gilbert D."/>
            <person name="Gnerre S."/>
            <person name="Godfrey J."/>
            <person name="Good R."/>
            <person name="Gotea V."/>
            <person name="Gravely B."/>
            <person name="Greenberg A.J."/>
            <person name="Griffiths-Jones S."/>
            <person name="Gross S."/>
            <person name="Guigo R."/>
            <person name="Gustafson E.A."/>
            <person name="Haerty W."/>
            <person name="Hahn M.W."/>
            <person name="Halligan D.L."/>
            <person name="Halpern A.L."/>
            <person name="Halter G.M."/>
            <person name="Han M.V."/>
            <person name="Heger A."/>
            <person name="Hillier L."/>
            <person name="Hinrichs A.S."/>
            <person name="Holmes I."/>
            <person name="Hoskins R.A."/>
            <person name="Hubisz M.J."/>
            <person name="Hultmark D."/>
            <person name="Huntley M.A."/>
            <person name="Jaffe D.B."/>
            <person name="Jagadeeshan S."/>
            <person name="Jeck W.R."/>
            <person name="Johnson J."/>
            <person name="Jones C.D."/>
            <person name="Jordan W.C."/>
            <person name="Karpen G.H."/>
            <person name="Kataoka E."/>
            <person name="Keightley P.D."/>
            <person name="Kheradpour P."/>
            <person name="Kirkness E.F."/>
            <person name="Koerich L.B."/>
            <person name="Kristiansen K."/>
            <person name="Kudrna D."/>
            <person name="Kulathinal R.J."/>
            <person name="Kumar S."/>
            <person name="Kwok R."/>
            <person name="Lander E."/>
            <person name="Langley C.H."/>
            <person name="Lapoint R."/>
            <person name="Lazzaro B.P."/>
            <person name="Lee S.J."/>
            <person name="Levesque L."/>
            <person name="Li R."/>
            <person name="Lin C.F."/>
            <person name="Lin M.F."/>
            <person name="Lindblad-Toh K."/>
            <person name="Llopart A."/>
            <person name="Long M."/>
            <person name="Low L."/>
            <person name="Lozovsky E."/>
            <person name="Lu J."/>
            <person name="Luo M."/>
            <person name="Machado C.A."/>
            <person name="Makalowski W."/>
            <person name="Marzo M."/>
            <person name="Matsuda M."/>
            <person name="Matzkin L."/>
            <person name="McAllister B."/>
            <person name="McBride C.S."/>
            <person name="McKernan B."/>
            <person name="McKernan K."/>
            <person name="Mendez-Lago M."/>
            <person name="Minx P."/>
            <person name="Mollenhauer M.U."/>
            <person name="Montooth K."/>
            <person name="Mount S.M."/>
            <person name="Mu X."/>
            <person name="Myers E."/>
            <person name="Negre B."/>
            <person name="Newfeld S."/>
            <person name="Nielsen R."/>
            <person name="Noor M.A."/>
            <person name="O'Grady P."/>
            <person name="Pachter L."/>
            <person name="Papaceit M."/>
            <person name="Parisi M.J."/>
            <person name="Parisi M."/>
            <person name="Parts L."/>
            <person name="Pedersen J.S."/>
            <person name="Pesole G."/>
            <person name="Phillippy A.M."/>
            <person name="Ponting C.P."/>
            <person name="Pop M."/>
            <person name="Porcelli D."/>
            <person name="Powell J.R."/>
            <person name="Prohaska S."/>
            <person name="Pruitt K."/>
            <person name="Puig M."/>
            <person name="Quesneville H."/>
            <person name="Ram K.R."/>
            <person name="Rand D."/>
            <person name="Rasmussen M.D."/>
            <person name="Reed L.K."/>
            <person name="Reenan R."/>
            <person name="Reily A."/>
            <person name="Remington K.A."/>
            <person name="Rieger T.T."/>
            <person name="Ritchie M.G."/>
            <person name="Robin C."/>
            <person name="Rogers Y.H."/>
            <person name="Rohde C."/>
            <person name="Rozas J."/>
            <person name="Rubenfield M.J."/>
            <person name="Ruiz A."/>
            <person name="Russo S."/>
            <person name="Salzberg S.L."/>
            <person name="Sanchez-Gracia A."/>
            <person name="Saranga D.J."/>
            <person name="Sato H."/>
            <person name="Schaeffer S.W."/>
            <person name="Schatz M.C."/>
            <person name="Schlenke T."/>
            <person name="Schwartz R."/>
            <person name="Segarra C."/>
            <person name="Singh R.S."/>
            <person name="Sirot L."/>
            <person name="Sirota M."/>
            <person name="Sisneros N.B."/>
            <person name="Smith C.D."/>
            <person name="Smith T.F."/>
            <person name="Spieth J."/>
            <person name="Stage D.E."/>
            <person name="Stark A."/>
            <person name="Stephan W."/>
            <person name="Strausberg R.L."/>
            <person name="Strempel S."/>
            <person name="Sturgill D."/>
            <person name="Sutton G."/>
            <person name="Sutton G.G."/>
            <person name="Tao W."/>
            <person name="Teichmann S."/>
            <person name="Tobari Y.N."/>
            <person name="Tomimura Y."/>
            <person name="Tsolas J.M."/>
            <person name="Valente V.L."/>
            <person name="Venter E."/>
            <person name="Venter J.C."/>
            <person name="Vicario S."/>
            <person name="Vieira F.G."/>
            <person name="Vilella A.J."/>
            <person name="Villasante A."/>
            <person name="Walenz B."/>
            <person name="Wang J."/>
            <person name="Wasserman M."/>
            <person name="Watts T."/>
            <person name="Wilson D."/>
            <person name="Wilson R.K."/>
            <person name="Wing R.A."/>
            <person name="Wolfner M.F."/>
            <person name="Wong A."/>
            <person name="Wong G.K."/>
            <person name="Wu C.I."/>
            <person name="Wu G."/>
            <person name="Yamamoto D."/>
            <person name="Yang H.P."/>
            <person name="Yang S.P."/>
            <person name="Yorke J.A."/>
            <person name="Yoshida K."/>
            <person name="Zdobnov E."/>
            <person name="Zhang P."/>
            <person name="Zhang Y."/>
            <person name="Zimin A.V."/>
            <person name="Baldwin J."/>
            <person name="Abdouelleil A."/>
            <person name="Abdulkadir J."/>
            <person name="Abebe A."/>
            <person name="Abera B."/>
            <person name="Abreu J."/>
            <person name="Acer S.C."/>
            <person name="Aftuck L."/>
            <person name="Alexander A."/>
            <person name="An P."/>
            <person name="Anderson E."/>
            <person name="Anderson S."/>
            <person name="Arachi H."/>
            <person name="Azer M."/>
            <person name="Bachantsang P."/>
            <person name="Barry A."/>
            <person name="Bayul T."/>
            <person name="Berlin A."/>
            <person name="Bessette D."/>
            <person name="Bloom T."/>
            <person name="Blye J."/>
            <person name="Boguslavskiy L."/>
            <person name="Bonnet C."/>
            <person name="Boukhgalter B."/>
            <person name="Bourzgui I."/>
            <person name="Brown A."/>
            <person name="Cahill P."/>
            <person name="Channer S."/>
            <person name="Cheshatsang Y."/>
            <person name="Chuda L."/>
            <person name="Citroen M."/>
            <person name="Collymore A."/>
            <person name="Cooke P."/>
            <person name="Costello M."/>
            <person name="D'Aco K."/>
            <person name="Daza R."/>
            <person name="De Haan G."/>
            <person name="DeGray S."/>
            <person name="DeMaso C."/>
            <person name="Dhargay N."/>
            <person name="Dooley K."/>
            <person name="Dooley E."/>
            <person name="Doricent M."/>
            <person name="Dorje P."/>
            <person name="Dorjee K."/>
            <person name="Dupes A."/>
            <person name="Elong R."/>
            <person name="Falk J."/>
            <person name="Farina A."/>
            <person name="Faro S."/>
            <person name="Ferguson D."/>
            <person name="Fisher S."/>
            <person name="Foley C.D."/>
            <person name="Franke A."/>
            <person name="Friedrich D."/>
            <person name="Gadbois L."/>
            <person name="Gearin G."/>
            <person name="Gearin C.R."/>
            <person name="Giannoukos G."/>
            <person name="Goode T."/>
            <person name="Graham J."/>
            <person name="Grandbois E."/>
            <person name="Grewal S."/>
            <person name="Gyaltsen K."/>
            <person name="Hafez N."/>
            <person name="Hagos B."/>
            <person name="Hall J."/>
            <person name="Henson C."/>
            <person name="Hollinger A."/>
            <person name="Honan T."/>
            <person name="Huard M.D."/>
            <person name="Hughes L."/>
            <person name="Hurhula B."/>
            <person name="Husby M.E."/>
            <person name="Kamat A."/>
            <person name="Kanga B."/>
            <person name="Kashin S."/>
            <person name="Khazanovich D."/>
            <person name="Kisner P."/>
            <person name="Lance K."/>
            <person name="Lara M."/>
            <person name="Lee W."/>
            <person name="Lennon N."/>
            <person name="Letendre F."/>
            <person name="LeVine R."/>
            <person name="Lipovsky A."/>
            <person name="Liu X."/>
            <person name="Liu J."/>
            <person name="Liu S."/>
            <person name="Lokyitsang T."/>
            <person name="Lokyitsang Y."/>
            <person name="Lubonja R."/>
            <person name="Lui A."/>
            <person name="MacDonald P."/>
            <person name="Magnisalis V."/>
            <person name="Maru K."/>
            <person name="Matthews C."/>
            <person name="McCusker W."/>
            <person name="McDonough S."/>
            <person name="Mehta T."/>
            <person name="Meldrim J."/>
            <person name="Meneus L."/>
            <person name="Mihai O."/>
            <person name="Mihalev A."/>
            <person name="Mihova T."/>
            <person name="Mittelman R."/>
            <person name="Mlenga V."/>
            <person name="Montmayeur A."/>
            <person name="Mulrain L."/>
            <person name="Navidi A."/>
            <person name="Naylor J."/>
            <person name="Negash T."/>
            <person name="Nguyen T."/>
            <person name="Nguyen N."/>
            <person name="Nicol R."/>
            <person name="Norbu C."/>
            <person name="Norbu N."/>
            <person name="Novod N."/>
            <person name="O'Neill B."/>
            <person name="Osman S."/>
            <person name="Markiewicz E."/>
            <person name="Oyono O.L."/>
            <person name="Patti C."/>
            <person name="Phunkhang P."/>
            <person name="Pierre F."/>
            <person name="Priest M."/>
            <person name="Raghuraman S."/>
            <person name="Rege F."/>
            <person name="Reyes R."/>
            <person name="Rise C."/>
            <person name="Rogov P."/>
            <person name="Ross K."/>
            <person name="Ryan E."/>
            <person name="Settipalli S."/>
            <person name="Shea T."/>
            <person name="Sherpa N."/>
            <person name="Shi L."/>
            <person name="Shih D."/>
            <person name="Sparrow T."/>
            <person name="Spaulding J."/>
            <person name="Stalker J."/>
            <person name="Stange-Thomann N."/>
            <person name="Stavropoulos S."/>
            <person name="Stone C."/>
            <person name="Strader C."/>
            <person name="Tesfaye S."/>
            <person name="Thomson T."/>
            <person name="Thoulutsang Y."/>
            <person name="Thoulutsang D."/>
            <person name="Topham K."/>
            <person name="Topping I."/>
            <person name="Tsamla T."/>
            <person name="Vassiliev H."/>
            <person name="Vo A."/>
            <person name="Wangchuk T."/>
            <person name="Wangdi T."/>
            <person name="Weiand M."/>
            <person name="Wilkinson J."/>
            <person name="Wilson A."/>
            <person name="Yadav S."/>
            <person name="Young G."/>
            <person name="Yu Q."/>
            <person name="Zembek L."/>
            <person name="Zhong D."/>
            <person name="Zimmer A."/>
            <person name="Zwirko Z."/>
            <person name="Jaffe D.B."/>
            <person name="Alvarez P."/>
            <person name="Brockman W."/>
            <person name="Butler J."/>
            <person name="Chin C."/>
            <person name="Gnerre S."/>
            <person name="Grabherr M."/>
            <person name="Kleber M."/>
            <person name="Mauceli E."/>
            <person name="MacCallum I."/>
        </authorList>
    </citation>
    <scope>NUCLEOTIDE SEQUENCE [LARGE SCALE GENOMIC DNA]</scope>
    <source>
        <strain evidence="3">Tucson 14024-0371.13</strain>
    </source>
</reference>
<feature type="compositionally biased region" description="Polar residues" evidence="1">
    <location>
        <begin position="173"/>
        <end position="190"/>
    </location>
</feature>
<dbReference type="GeneID" id="6500279"/>
<evidence type="ECO:0000313" key="3">
    <source>
        <dbReference type="Proteomes" id="UP000007801"/>
    </source>
</evidence>
<dbReference type="FunCoup" id="B3LVD8">
    <property type="interactions" value="77"/>
</dbReference>
<dbReference type="KEGG" id="dan:6500279"/>
<dbReference type="CTD" id="43765"/>
<feature type="region of interest" description="Disordered" evidence="1">
    <location>
        <begin position="547"/>
        <end position="571"/>
    </location>
</feature>
<feature type="compositionally biased region" description="Basic and acidic residues" evidence="1">
    <location>
        <begin position="799"/>
        <end position="808"/>
    </location>
</feature>
<feature type="region of interest" description="Disordered" evidence="1">
    <location>
        <begin position="791"/>
        <end position="1207"/>
    </location>
</feature>
<feature type="region of interest" description="Disordered" evidence="1">
    <location>
        <begin position="162"/>
        <end position="193"/>
    </location>
</feature>
<dbReference type="STRING" id="7217.B3LVD8"/>
<dbReference type="OrthoDB" id="8060570at2759"/>
<dbReference type="EMBL" id="CH902617">
    <property type="protein sequence ID" value="EDV41466.1"/>
    <property type="molecule type" value="Genomic_DNA"/>
</dbReference>
<dbReference type="AlphaFoldDB" id="B3LVD8"/>
<feature type="compositionally biased region" description="Basic and acidic residues" evidence="1">
    <location>
        <begin position="547"/>
        <end position="561"/>
    </location>
</feature>
<feature type="compositionally biased region" description="Low complexity" evidence="1">
    <location>
        <begin position="1113"/>
        <end position="1130"/>
    </location>
</feature>
<keyword evidence="3" id="KW-1185">Reference proteome</keyword>
<proteinExistence type="predicted"/>
<dbReference type="SMR" id="B3LVD8"/>
<organism evidence="2 3">
    <name type="scientific">Drosophila ananassae</name>
    <name type="common">Fruit fly</name>
    <dbReference type="NCBI Taxonomy" id="7217"/>
    <lineage>
        <taxon>Eukaryota</taxon>
        <taxon>Metazoa</taxon>
        <taxon>Ecdysozoa</taxon>
        <taxon>Arthropoda</taxon>
        <taxon>Hexapoda</taxon>
        <taxon>Insecta</taxon>
        <taxon>Pterygota</taxon>
        <taxon>Neoptera</taxon>
        <taxon>Endopterygota</taxon>
        <taxon>Diptera</taxon>
        <taxon>Brachycera</taxon>
        <taxon>Muscomorpha</taxon>
        <taxon>Ephydroidea</taxon>
        <taxon>Drosophilidae</taxon>
        <taxon>Drosophila</taxon>
        <taxon>Sophophora</taxon>
    </lineage>
</organism>
<dbReference type="InParanoid" id="B3LVD8"/>
<dbReference type="Pfam" id="PF07145">
    <property type="entry name" value="PAM2"/>
    <property type="match status" value="1"/>
</dbReference>
<name>B3LVD8_DROAN</name>
<feature type="compositionally biased region" description="Low complexity" evidence="1">
    <location>
        <begin position="941"/>
        <end position="975"/>
    </location>
</feature>
<feature type="compositionally biased region" description="Polar residues" evidence="1">
    <location>
        <begin position="926"/>
        <end position="940"/>
    </location>
</feature>
<evidence type="ECO:0000256" key="1">
    <source>
        <dbReference type="SAM" id="MobiDB-lite"/>
    </source>
</evidence>
<dbReference type="InterPro" id="IPR009818">
    <property type="entry name" value="PAM2_motif"/>
</dbReference>
<gene>
    <name evidence="2" type="primary">Dana\GF17495</name>
    <name evidence="2" type="synonym">dana_GLEANR_18759</name>
    <name evidence="2" type="ORF">GF17495</name>
</gene>
<protein>
    <submittedName>
        <fullName evidence="2">Uncharacterized protein</fullName>
    </submittedName>
</protein>
<dbReference type="OMA" id="PKFTHST"/>
<feature type="compositionally biased region" description="Low complexity" evidence="1">
    <location>
        <begin position="1001"/>
        <end position="1019"/>
    </location>
</feature>
<feature type="compositionally biased region" description="Polar residues" evidence="1">
    <location>
        <begin position="1024"/>
        <end position="1046"/>
    </location>
</feature>
<dbReference type="Proteomes" id="UP000007801">
    <property type="component" value="Unassembled WGS sequence"/>
</dbReference>
<feature type="compositionally biased region" description="Low complexity" evidence="1">
    <location>
        <begin position="1047"/>
        <end position="1063"/>
    </location>
</feature>
<accession>B3LVD8</accession>
<evidence type="ECO:0000313" key="2">
    <source>
        <dbReference type="EMBL" id="EDV41466.1"/>
    </source>
</evidence>
<feature type="compositionally biased region" description="Polar residues" evidence="1">
    <location>
        <begin position="879"/>
        <end position="902"/>
    </location>
</feature>
<feature type="compositionally biased region" description="Low complexity" evidence="1">
    <location>
        <begin position="860"/>
        <end position="878"/>
    </location>
</feature>
<feature type="compositionally biased region" description="Low complexity" evidence="1">
    <location>
        <begin position="1070"/>
        <end position="1084"/>
    </location>
</feature>
<dbReference type="eggNOG" id="ENOG502SE79">
    <property type="taxonomic scope" value="Eukaryota"/>
</dbReference>
<sequence>MEHQEDNARFENYLENRLAENLQISGVAGENQHLANLAASELAASADIASSKSDQRDEDDEWKYIHEVQQSEKLQQQKHQTLDAGNGYSSHPEDVIVGIGNGASAGFIYEEEDVEVIKNDGDFSTNSNTTTSTGEVALKGEHAFVETEEVPEQQQQEILQSPELGQEEEDEQSSVATTYGTSSLSETNPTPLDEGMPVAQLAVQNLDSFEGKENMEPVEQEDNYSQLNPNAVVFVPSFGSKPASPLPAADVPVFGLNHRQMLGGPLDDLVAESPRKGSAKDIMDAIAVPDEREFDIEADKRPHELEQDSDVFGEGNFEEQLLNGAGSANPSEPTNVIDHGPETSVDLDVSLDQVTTDGDIMKHSIYGEQNNSIEDILNSVQPLPTQTGDEFIEKESLNIEVKELVSKSPSTEELQFQEEATQGYDLQQPLFQKPLCGAADEDPMQASFYLENTSSEAQNQEMDIPVESCEPFAQNSFLLDTGAPQLTPHTDEPMGNLELNSQLADIVDITPSPLSLTEEKHLVENTKELVEDETQKIEIEKPERLDLGLSKEDEPEFKLELEQPTEIETEKDLEQGFAKEDDEPKLNLEPNVVELVSAGAPLQEESYAAPNAASGNIAQHEDALSPASQGINPFAQPFTPAYAHLSHKEFEGIEPEEVSNIVEESQLLNADAPKYDELQLQEELVEEEFTANPGYASTNLDFGQNIASDALEHKVETHTAVDEPLSTTTVSDNLFNSTSLLPATTDADPPVVALQKEELFEREDQQGFVPVKPEPIDSADKLPTAVEVALPSNESDLQTNKKQEEEKAAISTNTTEANIKGKPSSADAKKPAIKTVAKPKPSVSLSTNKKDSAAIPASGATKVATARPRTAPAAGKTTIGVNKPSSAGLTTATRKPLSSNAAPNAKGMPKANLTSTRPATAPLNKPSVSAKTIVNKQGANGSTTGGSVSASGARAPVRARPMTSAPKSATSASSAEDGPNSLTRKVASANAAGPKPRLMVAPPATAKPKASPPRSAISAVRKATPSNGTSISARSPTKPASNGVGRTSTSTITTSTTITKTFTARPAPKSTHSISSTSTSQGSTARRPLGAATATAPRKLSPLKPTTASTKASPLKSSTTPLRSSTTPLKSKTKESIPTKPSPAEQKIRKSTSIKGATSKKAEEVPPLSEATVSTNGGTKEEVTTEQNGSGPHQVGGSHQIVEQQDQPVLPIETVQVSLLEF</sequence>